<organism evidence="7 8">
    <name type="scientific">Candidatus Roizmanbacteria bacterium RIFOXYD1_FULL_38_12</name>
    <dbReference type="NCBI Taxonomy" id="1802093"/>
    <lineage>
        <taxon>Bacteria</taxon>
        <taxon>Candidatus Roizmaniibacteriota</taxon>
    </lineage>
</organism>
<evidence type="ECO:0000256" key="2">
    <source>
        <dbReference type="ARBA" id="ARBA00022692"/>
    </source>
</evidence>
<evidence type="ECO:0000259" key="6">
    <source>
        <dbReference type="Pfam" id="PF01699"/>
    </source>
</evidence>
<dbReference type="InterPro" id="IPR004481">
    <property type="entry name" value="K/Na/Ca-exchanger"/>
</dbReference>
<dbReference type="GO" id="GO:0005886">
    <property type="term" value="C:plasma membrane"/>
    <property type="evidence" value="ECO:0007669"/>
    <property type="project" value="TreeGrafter"/>
</dbReference>
<evidence type="ECO:0000313" key="8">
    <source>
        <dbReference type="Proteomes" id="UP000177050"/>
    </source>
</evidence>
<evidence type="ECO:0000256" key="3">
    <source>
        <dbReference type="ARBA" id="ARBA00022989"/>
    </source>
</evidence>
<dbReference type="GO" id="GO:0006874">
    <property type="term" value="P:intracellular calcium ion homeostasis"/>
    <property type="evidence" value="ECO:0007669"/>
    <property type="project" value="TreeGrafter"/>
</dbReference>
<feature type="transmembrane region" description="Helical" evidence="5">
    <location>
        <begin position="127"/>
        <end position="146"/>
    </location>
</feature>
<evidence type="ECO:0000256" key="4">
    <source>
        <dbReference type="ARBA" id="ARBA00023136"/>
    </source>
</evidence>
<evidence type="ECO:0000256" key="5">
    <source>
        <dbReference type="SAM" id="Phobius"/>
    </source>
</evidence>
<dbReference type="InterPro" id="IPR004837">
    <property type="entry name" value="NaCa_Exmemb"/>
</dbReference>
<evidence type="ECO:0000256" key="1">
    <source>
        <dbReference type="ARBA" id="ARBA00004141"/>
    </source>
</evidence>
<feature type="transmembrane region" description="Helical" evidence="5">
    <location>
        <begin position="167"/>
        <end position="193"/>
    </location>
</feature>
<dbReference type="EMBL" id="MGBR01000001">
    <property type="protein sequence ID" value="OGK74174.1"/>
    <property type="molecule type" value="Genomic_DNA"/>
</dbReference>
<comment type="subcellular location">
    <subcellularLocation>
        <location evidence="1">Membrane</location>
        <topology evidence="1">Multi-pass membrane protein</topology>
    </subcellularLocation>
</comment>
<dbReference type="Proteomes" id="UP000177050">
    <property type="component" value="Unassembled WGS sequence"/>
</dbReference>
<feature type="transmembrane region" description="Helical" evidence="5">
    <location>
        <begin position="295"/>
        <end position="312"/>
    </location>
</feature>
<keyword evidence="2 5" id="KW-0812">Transmembrane</keyword>
<dbReference type="InterPro" id="IPR044880">
    <property type="entry name" value="NCX_ion-bd_dom_sf"/>
</dbReference>
<evidence type="ECO:0000313" key="7">
    <source>
        <dbReference type="EMBL" id="OGK74174.1"/>
    </source>
</evidence>
<feature type="transmembrane region" description="Helical" evidence="5">
    <location>
        <begin position="104"/>
        <end position="121"/>
    </location>
</feature>
<feature type="transmembrane region" description="Helical" evidence="5">
    <location>
        <begin position="264"/>
        <end position="283"/>
    </location>
</feature>
<comment type="caution">
    <text evidence="7">The sequence shown here is derived from an EMBL/GenBank/DDBJ whole genome shotgun (WGS) entry which is preliminary data.</text>
</comment>
<feature type="domain" description="Sodium/calcium exchanger membrane region" evidence="6">
    <location>
        <begin position="7"/>
        <end position="142"/>
    </location>
</feature>
<dbReference type="PANTHER" id="PTHR10846:SF8">
    <property type="entry name" value="INNER MEMBRANE PROTEIN YRBG"/>
    <property type="match status" value="1"/>
</dbReference>
<dbReference type="GO" id="GO:0005262">
    <property type="term" value="F:calcium channel activity"/>
    <property type="evidence" value="ECO:0007669"/>
    <property type="project" value="TreeGrafter"/>
</dbReference>
<name>A0A1F7L2B6_9BACT</name>
<feature type="transmembrane region" description="Helical" evidence="5">
    <location>
        <begin position="68"/>
        <end position="92"/>
    </location>
</feature>
<reference evidence="7 8" key="1">
    <citation type="journal article" date="2016" name="Nat. Commun.">
        <title>Thousands of microbial genomes shed light on interconnected biogeochemical processes in an aquifer system.</title>
        <authorList>
            <person name="Anantharaman K."/>
            <person name="Brown C.T."/>
            <person name="Hug L.A."/>
            <person name="Sharon I."/>
            <person name="Castelle C.J."/>
            <person name="Probst A.J."/>
            <person name="Thomas B.C."/>
            <person name="Singh A."/>
            <person name="Wilkins M.J."/>
            <person name="Karaoz U."/>
            <person name="Brodie E.L."/>
            <person name="Williams K.H."/>
            <person name="Hubbard S.S."/>
            <person name="Banfield J.F."/>
        </authorList>
    </citation>
    <scope>NUCLEOTIDE SEQUENCE [LARGE SCALE GENOMIC DNA]</scope>
</reference>
<dbReference type="PANTHER" id="PTHR10846">
    <property type="entry name" value="SODIUM/POTASSIUM/CALCIUM EXCHANGER"/>
    <property type="match status" value="1"/>
</dbReference>
<feature type="domain" description="Sodium/calcium exchanger membrane region" evidence="6">
    <location>
        <begin position="171"/>
        <end position="309"/>
    </location>
</feature>
<feature type="transmembrane region" description="Helical" evidence="5">
    <location>
        <begin position="38"/>
        <end position="62"/>
    </location>
</feature>
<protein>
    <recommendedName>
        <fullName evidence="6">Sodium/calcium exchanger membrane region domain-containing protein</fullName>
    </recommendedName>
</protein>
<feature type="transmembrane region" description="Helical" evidence="5">
    <location>
        <begin position="6"/>
        <end position="26"/>
    </location>
</feature>
<feature type="transmembrane region" description="Helical" evidence="5">
    <location>
        <begin position="205"/>
        <end position="227"/>
    </location>
</feature>
<dbReference type="AlphaFoldDB" id="A0A1F7L2B6"/>
<proteinExistence type="predicted"/>
<dbReference type="Pfam" id="PF01699">
    <property type="entry name" value="Na_Ca_ex"/>
    <property type="match status" value="2"/>
</dbReference>
<feature type="transmembrane region" description="Helical" evidence="5">
    <location>
        <begin position="239"/>
        <end position="258"/>
    </location>
</feature>
<sequence length="313" mass="34092">MYDLLVKLCLGVIVLLFSTQVFIQIAKKMSHIVKISPLIIGATFVAIGTSLPELVVSMTAVLQKDTGLAMGNIIGSNIVNIFLVLPVAIFTGKLRIGTNKTQRNALIMVGITLIFIFIQFLKPVPIASGLFLIILALLVTVLEFEQGVFGRNHEDSLRFNKKNHNRITILAVIIAVLSIVGIIMGGILVVSSIESISRITGYSTTILGLSLTAVATSLPELLTTVIAQEEHQEKMTIGNIIGSNIYNLLLVGGLTMIFTTGLVIASINWIWLIISTVGFAYILRRYKGIFIPKRLGAVLILLFIVYLFTLGIK</sequence>
<dbReference type="Gene3D" id="1.20.1420.30">
    <property type="entry name" value="NCX, central ion-binding region"/>
    <property type="match status" value="1"/>
</dbReference>
<gene>
    <name evidence="7" type="ORF">A3K52_05400</name>
</gene>
<keyword evidence="4 5" id="KW-0472">Membrane</keyword>
<dbReference type="GO" id="GO:0008273">
    <property type="term" value="F:calcium, potassium:sodium antiporter activity"/>
    <property type="evidence" value="ECO:0007669"/>
    <property type="project" value="TreeGrafter"/>
</dbReference>
<keyword evidence="3 5" id="KW-1133">Transmembrane helix</keyword>
<accession>A0A1F7L2B6</accession>